<dbReference type="InterPro" id="IPR001296">
    <property type="entry name" value="Glyco_trans_1"/>
</dbReference>
<dbReference type="Pfam" id="PF00534">
    <property type="entry name" value="Glycos_transf_1"/>
    <property type="match status" value="1"/>
</dbReference>
<name>A0A6L8M081_9VIBR</name>
<dbReference type="GO" id="GO:0016757">
    <property type="term" value="F:glycosyltransferase activity"/>
    <property type="evidence" value="ECO:0007669"/>
    <property type="project" value="InterPro"/>
</dbReference>
<sequence>MKKSKDVLFVGPISPPVTGQSIAFSTLLHELKISNKDVINTNIDTRYSVFKAMIYIFNIFKMIFFLLSRNYDAVYFTCSRSFMGSIKDVILINVCSLLGVKLINHLHGSDFYDFVRSSSVFYRKILIKSYHKVHTSIVLLDVMVEQFRDFPSMNIEVVTNFYDSEIDDKFNKNNQDRFENIRLIYLSNIIATKGIFELMEAFNIICQKFDNVDLFIAGEFMSDEKMSADEVEKKFDILLESNVRIKYLRGVYGEDKIELLLNSDIFVLPSYYKSEAFPISIIEAMATKNAIVTSNYRYLPYIVNSSNGALVIPGSSQKLAEALEELIVDRDKLESIQVFNRYHARNHYSLHNYINKLSKIILS</sequence>
<dbReference type="GO" id="GO:0009103">
    <property type="term" value="P:lipopolysaccharide biosynthetic process"/>
    <property type="evidence" value="ECO:0007669"/>
    <property type="project" value="TreeGrafter"/>
</dbReference>
<dbReference type="Proteomes" id="UP000478571">
    <property type="component" value="Unassembled WGS sequence"/>
</dbReference>
<proteinExistence type="predicted"/>
<dbReference type="PANTHER" id="PTHR46401:SF2">
    <property type="entry name" value="GLYCOSYLTRANSFERASE WBBK-RELATED"/>
    <property type="match status" value="1"/>
</dbReference>
<gene>
    <name evidence="3" type="ORF">GTG28_16070</name>
</gene>
<evidence type="ECO:0000313" key="4">
    <source>
        <dbReference type="Proteomes" id="UP000478571"/>
    </source>
</evidence>
<dbReference type="SUPFAM" id="SSF53756">
    <property type="entry name" value="UDP-Glycosyltransferase/glycogen phosphorylase"/>
    <property type="match status" value="1"/>
</dbReference>
<accession>A0A6L8M081</accession>
<feature type="domain" description="Glycosyl transferase family 1" evidence="2">
    <location>
        <begin position="179"/>
        <end position="335"/>
    </location>
</feature>
<dbReference type="AlphaFoldDB" id="A0A6L8M081"/>
<dbReference type="RefSeq" id="WP_160931647.1">
    <property type="nucleotide sequence ID" value="NZ_WWEU01000006.1"/>
</dbReference>
<evidence type="ECO:0000313" key="3">
    <source>
        <dbReference type="EMBL" id="MYM60746.1"/>
    </source>
</evidence>
<dbReference type="EMBL" id="WWEU01000006">
    <property type="protein sequence ID" value="MYM60746.1"/>
    <property type="molecule type" value="Genomic_DNA"/>
</dbReference>
<reference evidence="3 4" key="1">
    <citation type="submission" date="2020-01" db="EMBL/GenBank/DDBJ databases">
        <title>Draft Genome Sequence of Vibrio sp. strain OCN044, Isolated from a Healthy Coral at Palmyra Atoll.</title>
        <authorList>
            <person name="Videau P."/>
            <person name="Loughran R."/>
            <person name="Esquivel A."/>
            <person name="Deadmond M."/>
            <person name="Paddock B.E."/>
            <person name="Saw J.H."/>
            <person name="Ushijima B."/>
        </authorList>
    </citation>
    <scope>NUCLEOTIDE SEQUENCE [LARGE SCALE GENOMIC DNA]</scope>
    <source>
        <strain evidence="3 4">OCN044</strain>
    </source>
</reference>
<comment type="caution">
    <text evidence="3">The sequence shown here is derived from an EMBL/GenBank/DDBJ whole genome shotgun (WGS) entry which is preliminary data.</text>
</comment>
<keyword evidence="4" id="KW-1185">Reference proteome</keyword>
<dbReference type="CDD" id="cd03801">
    <property type="entry name" value="GT4_PimA-like"/>
    <property type="match status" value="1"/>
</dbReference>
<dbReference type="PANTHER" id="PTHR46401">
    <property type="entry name" value="GLYCOSYLTRANSFERASE WBBK-RELATED"/>
    <property type="match status" value="1"/>
</dbReference>
<protein>
    <submittedName>
        <fullName evidence="3">Glycosyltransferase</fullName>
    </submittedName>
</protein>
<keyword evidence="1 3" id="KW-0808">Transferase</keyword>
<evidence type="ECO:0000259" key="2">
    <source>
        <dbReference type="Pfam" id="PF00534"/>
    </source>
</evidence>
<organism evidence="3 4">
    <name type="scientific">Vibrio tetraodonis subsp. pristinus</name>
    <dbReference type="NCBI Taxonomy" id="2695891"/>
    <lineage>
        <taxon>Bacteria</taxon>
        <taxon>Pseudomonadati</taxon>
        <taxon>Pseudomonadota</taxon>
        <taxon>Gammaproteobacteria</taxon>
        <taxon>Vibrionales</taxon>
        <taxon>Vibrionaceae</taxon>
        <taxon>Vibrio</taxon>
    </lineage>
</organism>
<dbReference type="Gene3D" id="3.40.50.2000">
    <property type="entry name" value="Glycogen Phosphorylase B"/>
    <property type="match status" value="2"/>
</dbReference>
<evidence type="ECO:0000256" key="1">
    <source>
        <dbReference type="ARBA" id="ARBA00022679"/>
    </source>
</evidence>